<dbReference type="PANTHER" id="PTHR11695">
    <property type="entry name" value="ALCOHOL DEHYDROGENASE RELATED"/>
    <property type="match status" value="1"/>
</dbReference>
<dbReference type="SUPFAM" id="SSF51735">
    <property type="entry name" value="NAD(P)-binding Rossmann-fold domains"/>
    <property type="match status" value="1"/>
</dbReference>
<dbReference type="OrthoDB" id="9785812at2"/>
<dbReference type="EMBL" id="AAPJ01000002">
    <property type="protein sequence ID" value="EAS50844.1"/>
    <property type="molecule type" value="Genomic_DNA"/>
</dbReference>
<evidence type="ECO:0000259" key="2">
    <source>
        <dbReference type="SMART" id="SM00829"/>
    </source>
</evidence>
<dbReference type="InterPro" id="IPR036291">
    <property type="entry name" value="NAD(P)-bd_dom_sf"/>
</dbReference>
<evidence type="ECO:0000313" key="3">
    <source>
        <dbReference type="EMBL" id="EAS50844.1"/>
    </source>
</evidence>
<dbReference type="CDD" id="cd05289">
    <property type="entry name" value="MDR_like_2"/>
    <property type="match status" value="1"/>
</dbReference>
<reference evidence="3 4" key="1">
    <citation type="journal article" date="2008" name="Appl. Environ. Microbiol.">
        <title>Genomic insights into Mn(II) oxidation by the marine alphaproteobacterium Aurantimonas sp. strain SI85-9A1.</title>
        <authorList>
            <person name="Dick G.J."/>
            <person name="Podell S."/>
            <person name="Johnson H.A."/>
            <person name="Rivera-Espinoza Y."/>
            <person name="Bernier-Latmani R."/>
            <person name="McCarthy J.K."/>
            <person name="Torpey J.W."/>
            <person name="Clement B.G."/>
            <person name="Gaasterland T."/>
            <person name="Tebo B.M."/>
        </authorList>
    </citation>
    <scope>NUCLEOTIDE SEQUENCE [LARGE SCALE GENOMIC DNA]</scope>
    <source>
        <strain evidence="3 4">SI85-9A1</strain>
    </source>
</reference>
<dbReference type="PANTHER" id="PTHR11695:SF294">
    <property type="entry name" value="RETICULON-4-INTERACTING PROTEIN 1, MITOCHONDRIAL"/>
    <property type="match status" value="1"/>
</dbReference>
<dbReference type="InterPro" id="IPR050700">
    <property type="entry name" value="YIM1/Zinc_Alcohol_DH_Fams"/>
</dbReference>
<feature type="domain" description="Enoyl reductase (ER)" evidence="2">
    <location>
        <begin position="10"/>
        <end position="305"/>
    </location>
</feature>
<dbReference type="InterPro" id="IPR020843">
    <property type="entry name" value="ER"/>
</dbReference>
<dbReference type="SUPFAM" id="SSF50129">
    <property type="entry name" value="GroES-like"/>
    <property type="match status" value="1"/>
</dbReference>
<evidence type="ECO:0000256" key="1">
    <source>
        <dbReference type="ARBA" id="ARBA00023002"/>
    </source>
</evidence>
<comment type="caution">
    <text evidence="3">The sequence shown here is derived from an EMBL/GenBank/DDBJ whole genome shotgun (WGS) entry which is preliminary data.</text>
</comment>
<evidence type="ECO:0000313" key="4">
    <source>
        <dbReference type="Proteomes" id="UP000000321"/>
    </source>
</evidence>
<dbReference type="GO" id="GO:0008270">
    <property type="term" value="F:zinc ion binding"/>
    <property type="evidence" value="ECO:0007669"/>
    <property type="project" value="InterPro"/>
</dbReference>
<dbReference type="Proteomes" id="UP000000321">
    <property type="component" value="Unassembled WGS sequence"/>
</dbReference>
<name>Q1YJM9_AURMS</name>
<protein>
    <submittedName>
        <fullName evidence="3">Putative zinc-binding oxidoreductase</fullName>
    </submittedName>
</protein>
<keyword evidence="1" id="KW-0560">Oxidoreductase</keyword>
<dbReference type="PROSITE" id="PS01162">
    <property type="entry name" value="QOR_ZETA_CRYSTAL"/>
    <property type="match status" value="1"/>
</dbReference>
<dbReference type="AlphaFoldDB" id="Q1YJM9"/>
<accession>Q1YJM9</accession>
<gene>
    <name evidence="3" type="ORF">SI859A1_00970</name>
</gene>
<dbReference type="InterPro" id="IPR011032">
    <property type="entry name" value="GroES-like_sf"/>
</dbReference>
<dbReference type="RefSeq" id="WP_009208833.1">
    <property type="nucleotide sequence ID" value="NZ_BBWP01000051.1"/>
</dbReference>
<dbReference type="HOGENOM" id="CLU_026673_3_3_5"/>
<dbReference type="Gene3D" id="3.90.180.10">
    <property type="entry name" value="Medium-chain alcohol dehydrogenases, catalytic domain"/>
    <property type="match status" value="1"/>
</dbReference>
<dbReference type="GO" id="GO:0016491">
    <property type="term" value="F:oxidoreductase activity"/>
    <property type="evidence" value="ECO:0007669"/>
    <property type="project" value="UniProtKB-KW"/>
</dbReference>
<dbReference type="Pfam" id="PF13602">
    <property type="entry name" value="ADH_zinc_N_2"/>
    <property type="match status" value="1"/>
</dbReference>
<proteinExistence type="predicted"/>
<dbReference type="BioCyc" id="AURANTIMONAS:SI859A1_00970-MONOMER"/>
<keyword evidence="4" id="KW-1185">Reference proteome</keyword>
<dbReference type="Pfam" id="PF08240">
    <property type="entry name" value="ADH_N"/>
    <property type="match status" value="1"/>
</dbReference>
<organism evidence="3 4">
    <name type="scientific">Aurantimonas manganoxydans (strain ATCC BAA-1229 / DSM 21871 / SI85-9A1)</name>
    <dbReference type="NCBI Taxonomy" id="287752"/>
    <lineage>
        <taxon>Bacteria</taxon>
        <taxon>Pseudomonadati</taxon>
        <taxon>Pseudomonadota</taxon>
        <taxon>Alphaproteobacteria</taxon>
        <taxon>Hyphomicrobiales</taxon>
        <taxon>Aurantimonadaceae</taxon>
        <taxon>Aurantimonas</taxon>
    </lineage>
</organism>
<dbReference type="SMART" id="SM00829">
    <property type="entry name" value="PKS_ER"/>
    <property type="match status" value="1"/>
</dbReference>
<dbReference type="InterPro" id="IPR013154">
    <property type="entry name" value="ADH-like_N"/>
</dbReference>
<dbReference type="InterPro" id="IPR002364">
    <property type="entry name" value="Quin_OxRdtase/zeta-crystal_CS"/>
</dbReference>
<sequence>MQAWQIDQFGPADSLMLREVPDPAPGPGEVVVTVAAASVNPADAKLRAGRSPGADTIGFPLTLGRDFSGTVAQLGEGVTDFAVGEAVFGVLDRGHEGACAGKIALPAGLVARKPEALSHVEAAALALTGLTALVALEDVARLARGQRILIHGGAGGVGSFAVQYARHVGAEVFVTASARNHDYLRDLGADSVIDYTATSFEEAVADCDVVFDTIGGEVHRRSLTVLKPGGLLVHIAPGPADMATPEDIRIVRPHVGRDRAHLTRILELVASGAVRPPEIATMAFADLPAAHERIETGHVRGKIVLSPVS</sequence>
<dbReference type="Gene3D" id="3.40.50.720">
    <property type="entry name" value="NAD(P)-binding Rossmann-like Domain"/>
    <property type="match status" value="1"/>
</dbReference>